<dbReference type="EC" id="2.3.1.234" evidence="8"/>
<dbReference type="PROSITE" id="PS01016">
    <property type="entry name" value="GLYCOPROTEASE"/>
    <property type="match status" value="1"/>
</dbReference>
<dbReference type="InterPro" id="IPR017860">
    <property type="entry name" value="Peptidase_M22_CS"/>
</dbReference>
<protein>
    <recommendedName>
        <fullName evidence="8">tRNA N6-adenosine threonylcarbamoyltransferase</fullName>
        <ecNumber evidence="8">2.3.1.234</ecNumber>
    </recommendedName>
    <alternativeName>
        <fullName evidence="8">N6-L-threonylcarbamoyladenine synthase</fullName>
        <shortName evidence="8">t(6)A synthase</shortName>
    </alternativeName>
    <alternativeName>
        <fullName evidence="8">t(6)A37 threonylcarbamoyladenosine biosynthesis protein TsaD</fullName>
    </alternativeName>
    <alternativeName>
        <fullName evidence="8">tRNA threonylcarbamoyladenosine biosynthesis protein TsaD</fullName>
    </alternativeName>
</protein>
<evidence type="ECO:0000256" key="6">
    <source>
        <dbReference type="ARBA" id="ARBA00023315"/>
    </source>
</evidence>
<name>A0A975GJD6_9BACT</name>
<dbReference type="GO" id="GO:0061711">
    <property type="term" value="F:tRNA N(6)-L-threonylcarbamoyladenine synthase activity"/>
    <property type="evidence" value="ECO:0007669"/>
    <property type="project" value="UniProtKB-EC"/>
</dbReference>
<accession>A0A975GJD6</accession>
<dbReference type="Pfam" id="PF00814">
    <property type="entry name" value="TsaD"/>
    <property type="match status" value="1"/>
</dbReference>
<dbReference type="AlphaFoldDB" id="A0A975GJD6"/>
<evidence type="ECO:0000259" key="9">
    <source>
        <dbReference type="Pfam" id="PF00814"/>
    </source>
</evidence>
<evidence type="ECO:0000313" key="10">
    <source>
        <dbReference type="EMBL" id="QTA83340.1"/>
    </source>
</evidence>
<feature type="binding site" evidence="8">
    <location>
        <position position="273"/>
    </location>
    <ligand>
        <name>substrate</name>
    </ligand>
</feature>
<keyword evidence="11" id="KW-1185">Reference proteome</keyword>
<evidence type="ECO:0000313" key="11">
    <source>
        <dbReference type="Proteomes" id="UP000663720"/>
    </source>
</evidence>
<keyword evidence="1 8" id="KW-0963">Cytoplasm</keyword>
<dbReference type="PANTHER" id="PTHR11735:SF6">
    <property type="entry name" value="TRNA N6-ADENOSINE THREONYLCARBAMOYLTRANSFERASE, MITOCHONDRIAL"/>
    <property type="match status" value="1"/>
</dbReference>
<dbReference type="PANTHER" id="PTHR11735">
    <property type="entry name" value="TRNA N6-ADENOSINE THREONYLCARBAMOYLTRANSFERASE"/>
    <property type="match status" value="1"/>
</dbReference>
<dbReference type="InterPro" id="IPR017861">
    <property type="entry name" value="KAE1/TsaD"/>
</dbReference>
<dbReference type="HAMAP" id="MF_01445">
    <property type="entry name" value="TsaD"/>
    <property type="match status" value="1"/>
</dbReference>
<dbReference type="GO" id="GO:0005506">
    <property type="term" value="F:iron ion binding"/>
    <property type="evidence" value="ECO:0007669"/>
    <property type="project" value="UniProtKB-UniRule"/>
</dbReference>
<evidence type="ECO:0000256" key="7">
    <source>
        <dbReference type="ARBA" id="ARBA00048117"/>
    </source>
</evidence>
<comment type="similarity">
    <text evidence="8">Belongs to the KAE1 / TsaD family.</text>
</comment>
<proteinExistence type="inferred from homology"/>
<reference evidence="10" key="1">
    <citation type="journal article" date="2021" name="Microb. Physiol.">
        <title>Proteogenomic Insights into the Physiology of Marine, Sulfate-Reducing, Filamentous Desulfonema limicola and Desulfonema magnum.</title>
        <authorList>
            <person name="Schnaars V."/>
            <person name="Wohlbrand L."/>
            <person name="Scheve S."/>
            <person name="Hinrichs C."/>
            <person name="Reinhardt R."/>
            <person name="Rabus R."/>
        </authorList>
    </citation>
    <scope>NUCLEOTIDE SEQUENCE</scope>
    <source>
        <strain evidence="10">5ac10</strain>
    </source>
</reference>
<evidence type="ECO:0000256" key="8">
    <source>
        <dbReference type="HAMAP-Rule" id="MF_01445"/>
    </source>
</evidence>
<feature type="binding site" evidence="8">
    <location>
        <position position="180"/>
    </location>
    <ligand>
        <name>substrate</name>
    </ligand>
</feature>
<keyword evidence="4 8" id="KW-0479">Metal-binding</keyword>
<keyword evidence="2 8" id="KW-0808">Transferase</keyword>
<dbReference type="GO" id="GO:0002949">
    <property type="term" value="P:tRNA threonylcarbamoyladenosine modification"/>
    <property type="evidence" value="ECO:0007669"/>
    <property type="project" value="UniProtKB-UniRule"/>
</dbReference>
<comment type="cofactor">
    <cofactor evidence="8">
        <name>Fe(2+)</name>
        <dbReference type="ChEBI" id="CHEBI:29033"/>
    </cofactor>
    <text evidence="8">Binds 1 Fe(2+) ion per subunit.</text>
</comment>
<dbReference type="Gene3D" id="3.30.420.40">
    <property type="match status" value="2"/>
</dbReference>
<evidence type="ECO:0000256" key="1">
    <source>
        <dbReference type="ARBA" id="ARBA00022490"/>
    </source>
</evidence>
<comment type="subcellular location">
    <subcellularLocation>
        <location evidence="8">Cytoplasm</location>
    </subcellularLocation>
</comment>
<dbReference type="NCBIfam" id="TIGR03723">
    <property type="entry name" value="T6A_TsaD_YgjD"/>
    <property type="match status" value="1"/>
</dbReference>
<feature type="binding site" evidence="8">
    <location>
        <position position="301"/>
    </location>
    <ligand>
        <name>Fe cation</name>
        <dbReference type="ChEBI" id="CHEBI:24875"/>
    </ligand>
</feature>
<dbReference type="RefSeq" id="WP_207689202.1">
    <property type="nucleotide sequence ID" value="NZ_CP061799.1"/>
</dbReference>
<evidence type="ECO:0000256" key="3">
    <source>
        <dbReference type="ARBA" id="ARBA00022694"/>
    </source>
</evidence>
<comment type="function">
    <text evidence="8">Required for the formation of a threonylcarbamoyl group on adenosine at position 37 (t(6)A37) in tRNAs that read codons beginning with adenine. Is involved in the transfer of the threonylcarbamoyl moiety of threonylcarbamoyl-AMP (TC-AMP) to the N6 group of A37, together with TsaE and TsaB. TsaD likely plays a direct catalytic role in this reaction.</text>
</comment>
<dbReference type="FunFam" id="3.30.420.40:FF:000040">
    <property type="entry name" value="tRNA N6-adenosine threonylcarbamoyltransferase"/>
    <property type="match status" value="1"/>
</dbReference>
<feature type="domain" description="Gcp-like" evidence="9">
    <location>
        <begin position="23"/>
        <end position="307"/>
    </location>
</feature>
<dbReference type="PRINTS" id="PR00789">
    <property type="entry name" value="OSIALOPTASE"/>
</dbReference>
<keyword evidence="6 8" id="KW-0012">Acyltransferase</keyword>
<organism evidence="10 11">
    <name type="scientific">Desulfonema limicola</name>
    <dbReference type="NCBI Taxonomy" id="45656"/>
    <lineage>
        <taxon>Bacteria</taxon>
        <taxon>Pseudomonadati</taxon>
        <taxon>Thermodesulfobacteriota</taxon>
        <taxon>Desulfobacteria</taxon>
        <taxon>Desulfobacterales</taxon>
        <taxon>Desulfococcaceae</taxon>
        <taxon>Desulfonema</taxon>
    </lineage>
</organism>
<feature type="binding site" evidence="8">
    <location>
        <position position="115"/>
    </location>
    <ligand>
        <name>Fe cation</name>
        <dbReference type="ChEBI" id="CHEBI:24875"/>
    </ligand>
</feature>
<evidence type="ECO:0000256" key="4">
    <source>
        <dbReference type="ARBA" id="ARBA00022723"/>
    </source>
</evidence>
<comment type="caution">
    <text evidence="8">Lacks conserved residue(s) required for the propagation of feature annotation.</text>
</comment>
<feature type="binding site" evidence="8">
    <location>
        <begin position="134"/>
        <end position="138"/>
    </location>
    <ligand>
        <name>substrate</name>
    </ligand>
</feature>
<evidence type="ECO:0000256" key="5">
    <source>
        <dbReference type="ARBA" id="ARBA00023004"/>
    </source>
</evidence>
<dbReference type="InterPro" id="IPR000905">
    <property type="entry name" value="Gcp-like_dom"/>
</dbReference>
<keyword evidence="5 8" id="KW-0408">Iron</keyword>
<feature type="binding site" evidence="8">
    <location>
        <position position="167"/>
    </location>
    <ligand>
        <name>substrate</name>
    </ligand>
</feature>
<dbReference type="EMBL" id="CP061799">
    <property type="protein sequence ID" value="QTA83340.1"/>
    <property type="molecule type" value="Genomic_DNA"/>
</dbReference>
<dbReference type="GO" id="GO:0005737">
    <property type="term" value="C:cytoplasm"/>
    <property type="evidence" value="ECO:0007669"/>
    <property type="project" value="UniProtKB-SubCell"/>
</dbReference>
<feature type="binding site" evidence="8">
    <location>
        <position position="111"/>
    </location>
    <ligand>
        <name>Fe cation</name>
        <dbReference type="ChEBI" id="CHEBI:24875"/>
    </ligand>
</feature>
<dbReference type="Proteomes" id="UP000663720">
    <property type="component" value="Chromosome"/>
</dbReference>
<sequence>MYILGLESSCDETAASVVVNGSKILSSIVASQIDIHRIYGGVVPELASRKHLEAVVPVVEEALDCAGISAEKLDGMAVTQGPGLVGALLVGFCFAKGFAYGLDIPWIGVNHLEGHINSVFLEKDVPEFPFTALLVSGGHTSIYYVTGHTRFELMGQTRDDAAGEAFDKVSKMLGLGYPGGALIGRLAQNGDREKINFPRSFLDKTRFDFSFSGLKTSVSRYIQTNPVLSREQICDIAAGFEEAVVDVLCFKLLGAAQKKQCRHIAVVGGVAANKRLREKIVRQAENKGLQVFIPGTDLCGDNGAMIAAAGYYYLKSGLVSGMDSDVYSRVAL</sequence>
<dbReference type="KEGG" id="dli:dnl_57400"/>
<dbReference type="CDD" id="cd24133">
    <property type="entry name" value="ASKHA_NBD_TsaD_bac"/>
    <property type="match status" value="1"/>
</dbReference>
<keyword evidence="3 8" id="KW-0819">tRNA processing</keyword>
<evidence type="ECO:0000256" key="2">
    <source>
        <dbReference type="ARBA" id="ARBA00022679"/>
    </source>
</evidence>
<gene>
    <name evidence="8 10" type="primary">tsaD</name>
    <name evidence="10" type="ORF">dnl_57400</name>
</gene>
<dbReference type="SUPFAM" id="SSF53067">
    <property type="entry name" value="Actin-like ATPase domain"/>
    <property type="match status" value="2"/>
</dbReference>
<dbReference type="InterPro" id="IPR022450">
    <property type="entry name" value="TsaD"/>
</dbReference>
<dbReference type="NCBIfam" id="TIGR00329">
    <property type="entry name" value="gcp_kae1"/>
    <property type="match status" value="1"/>
</dbReference>
<comment type="catalytic activity">
    <reaction evidence="7 8">
        <text>L-threonylcarbamoyladenylate + adenosine(37) in tRNA = N(6)-L-threonylcarbamoyladenosine(37) in tRNA + AMP + H(+)</text>
        <dbReference type="Rhea" id="RHEA:37059"/>
        <dbReference type="Rhea" id="RHEA-COMP:10162"/>
        <dbReference type="Rhea" id="RHEA-COMP:10163"/>
        <dbReference type="ChEBI" id="CHEBI:15378"/>
        <dbReference type="ChEBI" id="CHEBI:73682"/>
        <dbReference type="ChEBI" id="CHEBI:74411"/>
        <dbReference type="ChEBI" id="CHEBI:74418"/>
        <dbReference type="ChEBI" id="CHEBI:456215"/>
        <dbReference type="EC" id="2.3.1.234"/>
    </reaction>
</comment>
<dbReference type="InterPro" id="IPR043129">
    <property type="entry name" value="ATPase_NBD"/>
</dbReference>